<protein>
    <recommendedName>
        <fullName evidence="2">DUF7905 domain-containing protein</fullName>
    </recommendedName>
</protein>
<feature type="domain" description="DUF7905" evidence="2">
    <location>
        <begin position="908"/>
        <end position="1072"/>
    </location>
</feature>
<keyword evidence="4" id="KW-1185">Reference proteome</keyword>
<sequence length="1145" mass="128418">MSAMASKDSMSSTTERSADLLTEFFTGSFFIYRPKAVKRTIETLRRISFSPPVDVVYDRLTQAFKVLCKEDEAEAVRREFYRIARQIEADAFEGNRHRIVYTDNTPKENMQSEWFAGIADFHSFTEQDLEAFEIWRYPAHFLVYPHRAIWDELRIQNDAATINSVLTQEKLQLILNDTGVFVSFDLAKTCIYLGGQDAEKVSEAKDRLGNLLAQRNLDVYSDHTYHVFYVEDYVETVQSMYTVDFRYITNVDPQLTRSTLFDRARVSDMESAYRHLYSKGVVLRLCPYDEEKKHHVSMISSLDAGPKKKQSKYILGNRPKVTEKRAEVMPPILKDVLPGRKSKLEADTGVVNWIEGVYDTEPASQKTPGVVDHPFDIDHASYEMALANAGASKEVTAEPTAAEEEIDNFEQFGAQENTRPEAAAPIQATTVSERSIHPTNQQDALPALESQSIISLAQRPATPAKVRAEVVSSTCTGAPGQEQTTDLPPAIEETITPSPSQHSSDTVAYQQHNDVDLIDVASEKDAGEKTLTASGKMSPTLTGVTETANTISEAETSAHAVQEEEANTKERPAQQPQPSTPGSQATLKRDRISKRSPAPLSLLDSPIARSTPVEEKLIDIDEDSASEFDESFATTQEMGGDQQLDGNEDLIGFDTPPPPSPPKRTRRHLLDGSSDDERDIPGFKRYDDVGAQIFRTMEQQAKMTVIDSIVKPVADARQSVPNLPAVPKLRKELQHVPQHIKKSPTFAEELETVIETRLLRSCEYREGFVEVRAEFGRVLVGDGDQSGLSFNGPETAANGWSREDAQKKMYELDIGTAEKQRKAIHFNKILSTWGSDAEGLINMKDGKSRLWSPQPSASWTVYSFHCSLYRGERPYRFLVTVRDHGESSPVQFSHTVVPFHPVFGADGVLPILVHGLRRNWDVRIMLQHVDQKEVDKAAKEFSETIFKTLQVCENNGPELTFGLPNLPITIDEVRILTKWRHHSPDMSSILEITEVEQLDVEVLYENPQATSGLIQKEICARSREAQECKKQEARGNFHRWYEAAVLSAALEKTFELNAHIKIGEKADWHSKTLKEEGVFLSLYSPAMKMLAQMDNHGRMDDNGLFKELGSTVLRTNNAKKTVPGQADAERSIEGQGIVIAGEKYW</sequence>
<reference evidence="3" key="2">
    <citation type="submission" date="2023-05" db="EMBL/GenBank/DDBJ databases">
        <authorList>
            <consortium name="Lawrence Berkeley National Laboratory"/>
            <person name="Steindorff A."/>
            <person name="Hensen N."/>
            <person name="Bonometti L."/>
            <person name="Westerberg I."/>
            <person name="Brannstrom I.O."/>
            <person name="Guillou S."/>
            <person name="Cros-Aarteil S."/>
            <person name="Calhoun S."/>
            <person name="Haridas S."/>
            <person name="Kuo A."/>
            <person name="Mondo S."/>
            <person name="Pangilinan J."/>
            <person name="Riley R."/>
            <person name="Labutti K."/>
            <person name="Andreopoulos B."/>
            <person name="Lipzen A."/>
            <person name="Chen C."/>
            <person name="Yanf M."/>
            <person name="Daum C."/>
            <person name="Ng V."/>
            <person name="Clum A."/>
            <person name="Ohm R."/>
            <person name="Martin F."/>
            <person name="Silar P."/>
            <person name="Natvig D."/>
            <person name="Lalanne C."/>
            <person name="Gautier V."/>
            <person name="Ament-Velasquez S.L."/>
            <person name="Kruys A."/>
            <person name="Hutchinson M.I."/>
            <person name="Powell A.J."/>
            <person name="Barry K."/>
            <person name="Miller A.N."/>
            <person name="Grigoriev I.V."/>
            <person name="Debuchy R."/>
            <person name="Gladieux P."/>
            <person name="Thoren M.H."/>
            <person name="Johannesson H."/>
        </authorList>
    </citation>
    <scope>NUCLEOTIDE SEQUENCE</scope>
    <source>
        <strain evidence="3">PSN309</strain>
    </source>
</reference>
<feature type="compositionally biased region" description="Polar residues" evidence="1">
    <location>
        <begin position="495"/>
        <end position="507"/>
    </location>
</feature>
<accession>A0AAN6X768</accession>
<feature type="compositionally biased region" description="Polar residues" evidence="1">
    <location>
        <begin position="472"/>
        <end position="486"/>
    </location>
</feature>
<feature type="region of interest" description="Disordered" evidence="1">
    <location>
        <begin position="472"/>
        <end position="507"/>
    </location>
</feature>
<feature type="region of interest" description="Disordered" evidence="1">
    <location>
        <begin position="637"/>
        <end position="682"/>
    </location>
</feature>
<dbReference type="AlphaFoldDB" id="A0AAN6X768"/>
<feature type="region of interest" description="Disordered" evidence="1">
    <location>
        <begin position="555"/>
        <end position="608"/>
    </location>
</feature>
<name>A0AAN6X768_9PEZI</name>
<reference evidence="3" key="1">
    <citation type="journal article" date="2023" name="Mol. Phylogenet. Evol.">
        <title>Genome-scale phylogeny and comparative genomics of the fungal order Sordariales.</title>
        <authorList>
            <person name="Hensen N."/>
            <person name="Bonometti L."/>
            <person name="Westerberg I."/>
            <person name="Brannstrom I.O."/>
            <person name="Guillou S."/>
            <person name="Cros-Aarteil S."/>
            <person name="Calhoun S."/>
            <person name="Haridas S."/>
            <person name="Kuo A."/>
            <person name="Mondo S."/>
            <person name="Pangilinan J."/>
            <person name="Riley R."/>
            <person name="LaButti K."/>
            <person name="Andreopoulos B."/>
            <person name="Lipzen A."/>
            <person name="Chen C."/>
            <person name="Yan M."/>
            <person name="Daum C."/>
            <person name="Ng V."/>
            <person name="Clum A."/>
            <person name="Steindorff A."/>
            <person name="Ohm R.A."/>
            <person name="Martin F."/>
            <person name="Silar P."/>
            <person name="Natvig D.O."/>
            <person name="Lalanne C."/>
            <person name="Gautier V."/>
            <person name="Ament-Velasquez S.L."/>
            <person name="Kruys A."/>
            <person name="Hutchinson M.I."/>
            <person name="Powell A.J."/>
            <person name="Barry K."/>
            <person name="Miller A.N."/>
            <person name="Grigoriev I.V."/>
            <person name="Debuchy R."/>
            <person name="Gladieux P."/>
            <person name="Hiltunen Thoren M."/>
            <person name="Johannesson H."/>
        </authorList>
    </citation>
    <scope>NUCLEOTIDE SEQUENCE</scope>
    <source>
        <strain evidence="3">PSN309</strain>
    </source>
</reference>
<proteinExistence type="predicted"/>
<dbReference type="Proteomes" id="UP001302126">
    <property type="component" value="Unassembled WGS sequence"/>
</dbReference>
<evidence type="ECO:0000256" key="1">
    <source>
        <dbReference type="SAM" id="MobiDB-lite"/>
    </source>
</evidence>
<evidence type="ECO:0000313" key="4">
    <source>
        <dbReference type="Proteomes" id="UP001302126"/>
    </source>
</evidence>
<organism evidence="3 4">
    <name type="scientific">Podospora australis</name>
    <dbReference type="NCBI Taxonomy" id="1536484"/>
    <lineage>
        <taxon>Eukaryota</taxon>
        <taxon>Fungi</taxon>
        <taxon>Dikarya</taxon>
        <taxon>Ascomycota</taxon>
        <taxon>Pezizomycotina</taxon>
        <taxon>Sordariomycetes</taxon>
        <taxon>Sordariomycetidae</taxon>
        <taxon>Sordariales</taxon>
        <taxon>Podosporaceae</taxon>
        <taxon>Podospora</taxon>
    </lineage>
</organism>
<evidence type="ECO:0000313" key="3">
    <source>
        <dbReference type="EMBL" id="KAK4193382.1"/>
    </source>
</evidence>
<comment type="caution">
    <text evidence="3">The sequence shown here is derived from an EMBL/GenBank/DDBJ whole genome shotgun (WGS) entry which is preliminary data.</text>
</comment>
<feature type="compositionally biased region" description="Polar residues" evidence="1">
    <location>
        <begin position="574"/>
        <end position="586"/>
    </location>
</feature>
<evidence type="ECO:0000259" key="2">
    <source>
        <dbReference type="Pfam" id="PF25482"/>
    </source>
</evidence>
<dbReference type="EMBL" id="MU864351">
    <property type="protein sequence ID" value="KAK4193382.1"/>
    <property type="molecule type" value="Genomic_DNA"/>
</dbReference>
<gene>
    <name evidence="3" type="ORF">QBC35DRAFT_481420</name>
</gene>
<dbReference type="InterPro" id="IPR057227">
    <property type="entry name" value="DUF7905"/>
</dbReference>
<dbReference type="Pfam" id="PF25482">
    <property type="entry name" value="DUF7905"/>
    <property type="match status" value="1"/>
</dbReference>